<dbReference type="CDD" id="cd02440">
    <property type="entry name" value="AdoMet_MTases"/>
    <property type="match status" value="1"/>
</dbReference>
<dbReference type="HOGENOM" id="CLU_056366_0_0_7"/>
<gene>
    <name evidence="3" type="ordered locus">Geob_0241</name>
</gene>
<dbReference type="Proteomes" id="UP000007721">
    <property type="component" value="Chromosome"/>
</dbReference>
<dbReference type="InterPro" id="IPR029063">
    <property type="entry name" value="SAM-dependent_MTases_sf"/>
</dbReference>
<dbReference type="SUPFAM" id="SSF53335">
    <property type="entry name" value="S-adenosyl-L-methionine-dependent methyltransferases"/>
    <property type="match status" value="1"/>
</dbReference>
<keyword evidence="3" id="KW-0489">Methyltransferase</keyword>
<dbReference type="InterPro" id="IPR050447">
    <property type="entry name" value="Erg6_SMT_methyltransf"/>
</dbReference>
<keyword evidence="4" id="KW-1185">Reference proteome</keyword>
<dbReference type="GO" id="GO:0032259">
    <property type="term" value="P:methylation"/>
    <property type="evidence" value="ECO:0007669"/>
    <property type="project" value="UniProtKB-KW"/>
</dbReference>
<evidence type="ECO:0000313" key="4">
    <source>
        <dbReference type="Proteomes" id="UP000007721"/>
    </source>
</evidence>
<sequence>MHSTAAYFDTVEAHYGHNDLETTILNALVAAGKDPDRLKAEDLAPIDQFHVRGLKATSQLAMDIKLDRDMQVLDLGSGLGGASRYLAKEFGCSVVGLDLNAQYCQVATTLTRRLGLDSRVTFIQGNALEIPFPDGSFDLVWTQHMTMNIPDKSSFYREVYRVLKPGGRLAMYDILAGPGGEVLFPVPWARDTATSFLVASQVLVDTITETGFDIHIWRDVTEAARLWTRATQERLYLNPGLLGLQLLLGTDFRKMVHNQFLNLQQERIALVEAVVRRPLLA</sequence>
<reference evidence="3 4" key="1">
    <citation type="submission" date="2009-01" db="EMBL/GenBank/DDBJ databases">
        <title>Complete sequence of Geobacter sp. FRC-32.</title>
        <authorList>
            <consortium name="US DOE Joint Genome Institute"/>
            <person name="Lucas S."/>
            <person name="Copeland A."/>
            <person name="Lapidus A."/>
            <person name="Glavina del Rio T."/>
            <person name="Dalin E."/>
            <person name="Tice H."/>
            <person name="Bruce D."/>
            <person name="Goodwin L."/>
            <person name="Pitluck S."/>
            <person name="Saunders E."/>
            <person name="Brettin T."/>
            <person name="Detter J.C."/>
            <person name="Han C."/>
            <person name="Larimer F."/>
            <person name="Land M."/>
            <person name="Hauser L."/>
            <person name="Kyrpides N."/>
            <person name="Ovchinnikova G."/>
            <person name="Kostka J."/>
            <person name="Richardson P."/>
        </authorList>
    </citation>
    <scope>NUCLEOTIDE SEQUENCE [LARGE SCALE GENOMIC DNA]</scope>
    <source>
        <strain evidence="4">DSM 22248 / JCM 15807 / FRC-32</strain>
    </source>
</reference>
<dbReference type="PANTHER" id="PTHR44068:SF11">
    <property type="entry name" value="GERANYL DIPHOSPHATE 2-C-METHYLTRANSFERASE"/>
    <property type="match status" value="1"/>
</dbReference>
<keyword evidence="1 3" id="KW-0808">Transferase</keyword>
<dbReference type="Pfam" id="PF08241">
    <property type="entry name" value="Methyltransf_11"/>
    <property type="match status" value="1"/>
</dbReference>
<dbReference type="PANTHER" id="PTHR44068">
    <property type="entry name" value="ZGC:194242"/>
    <property type="match status" value="1"/>
</dbReference>
<protein>
    <submittedName>
        <fullName evidence="3">SAM-dependent methyltransferase, type 11</fullName>
    </submittedName>
</protein>
<dbReference type="AlphaFoldDB" id="B9M955"/>
<evidence type="ECO:0000259" key="2">
    <source>
        <dbReference type="Pfam" id="PF08241"/>
    </source>
</evidence>
<accession>B9M955</accession>
<dbReference type="EMBL" id="CP001390">
    <property type="protein sequence ID" value="ACM18613.1"/>
    <property type="molecule type" value="Genomic_DNA"/>
</dbReference>
<dbReference type="eggNOG" id="COG2226">
    <property type="taxonomic scope" value="Bacteria"/>
</dbReference>
<evidence type="ECO:0000256" key="1">
    <source>
        <dbReference type="ARBA" id="ARBA00022679"/>
    </source>
</evidence>
<dbReference type="Gene3D" id="3.40.50.150">
    <property type="entry name" value="Vaccinia Virus protein VP39"/>
    <property type="match status" value="1"/>
</dbReference>
<evidence type="ECO:0000313" key="3">
    <source>
        <dbReference type="EMBL" id="ACM18613.1"/>
    </source>
</evidence>
<feature type="domain" description="Methyltransferase type 11" evidence="2">
    <location>
        <begin position="73"/>
        <end position="170"/>
    </location>
</feature>
<dbReference type="RefSeq" id="WP_012645342.1">
    <property type="nucleotide sequence ID" value="NC_011979.1"/>
</dbReference>
<organism evidence="3 4">
    <name type="scientific">Geotalea daltonii (strain DSM 22248 / JCM 15807 / FRC-32)</name>
    <name type="common">Geobacter daltonii</name>
    <dbReference type="NCBI Taxonomy" id="316067"/>
    <lineage>
        <taxon>Bacteria</taxon>
        <taxon>Pseudomonadati</taxon>
        <taxon>Thermodesulfobacteriota</taxon>
        <taxon>Desulfuromonadia</taxon>
        <taxon>Geobacterales</taxon>
        <taxon>Geobacteraceae</taxon>
        <taxon>Geotalea</taxon>
    </lineage>
</organism>
<dbReference type="STRING" id="316067.Geob_0241"/>
<name>B9M955_GEODF</name>
<dbReference type="OrthoDB" id="9777830at2"/>
<proteinExistence type="predicted"/>
<dbReference type="GO" id="GO:0008757">
    <property type="term" value="F:S-adenosylmethionine-dependent methyltransferase activity"/>
    <property type="evidence" value="ECO:0007669"/>
    <property type="project" value="InterPro"/>
</dbReference>
<dbReference type="InterPro" id="IPR013216">
    <property type="entry name" value="Methyltransf_11"/>
</dbReference>
<dbReference type="KEGG" id="geo:Geob_0241"/>